<dbReference type="Proteomes" id="UP000265520">
    <property type="component" value="Unassembled WGS sequence"/>
</dbReference>
<keyword evidence="1" id="KW-0677">Repeat</keyword>
<dbReference type="GO" id="GO:0003729">
    <property type="term" value="F:mRNA binding"/>
    <property type="evidence" value="ECO:0007669"/>
    <property type="project" value="TreeGrafter"/>
</dbReference>
<evidence type="ECO:0000256" key="3">
    <source>
        <dbReference type="ARBA" id="ARBA00022884"/>
    </source>
</evidence>
<keyword evidence="7" id="KW-1185">Reference proteome</keyword>
<gene>
    <name evidence="6" type="ORF">A2U01_0008643</name>
</gene>
<dbReference type="EMBL" id="LXQA010012862">
    <property type="protein sequence ID" value="MCH87765.1"/>
    <property type="molecule type" value="Genomic_DNA"/>
</dbReference>
<dbReference type="PANTHER" id="PTHR12537">
    <property type="entry name" value="RNA BINDING PROTEIN PUMILIO-RELATED"/>
    <property type="match status" value="1"/>
</dbReference>
<accession>A0A392ML02</accession>
<sequence length="123" mass="14257">ALEVIEHEQKAQLVRELDGNIMRCVRDQNGNHVIQKCIESIPIKKIGFILSAFRGQVANLSMHPYGCRVVQRILEHCTDEVQCQFIVDEILESVCSLAQDQYGNYVTQVHIRKRMNSWRQICM</sequence>
<dbReference type="InterPro" id="IPR011989">
    <property type="entry name" value="ARM-like"/>
</dbReference>
<dbReference type="PROSITE" id="PS50303">
    <property type="entry name" value="PUM_HD"/>
    <property type="match status" value="1"/>
</dbReference>
<reference evidence="6 7" key="1">
    <citation type="journal article" date="2018" name="Front. Plant Sci.">
        <title>Red Clover (Trifolium pratense) and Zigzag Clover (T. medium) - A Picture of Genomic Similarities and Differences.</title>
        <authorList>
            <person name="Dluhosova J."/>
            <person name="Istvanek J."/>
            <person name="Nedelnik J."/>
            <person name="Repkova J."/>
        </authorList>
    </citation>
    <scope>NUCLEOTIDE SEQUENCE [LARGE SCALE GENOMIC DNA]</scope>
    <source>
        <strain evidence="7">cv. 10/8</strain>
        <tissue evidence="6">Leaf</tissue>
    </source>
</reference>
<dbReference type="Gene3D" id="1.25.10.10">
    <property type="entry name" value="Leucine-rich Repeat Variant"/>
    <property type="match status" value="1"/>
</dbReference>
<keyword evidence="2" id="KW-0810">Translation regulation</keyword>
<dbReference type="AlphaFoldDB" id="A0A392ML02"/>
<keyword evidence="3" id="KW-0694">RNA-binding</keyword>
<feature type="repeat" description="Pumilio" evidence="4">
    <location>
        <begin position="16"/>
        <end position="51"/>
    </location>
</feature>
<evidence type="ECO:0000256" key="4">
    <source>
        <dbReference type="PROSITE-ProRule" id="PRU00317"/>
    </source>
</evidence>
<evidence type="ECO:0000259" key="5">
    <source>
        <dbReference type="PROSITE" id="PS50303"/>
    </source>
</evidence>
<proteinExistence type="predicted"/>
<feature type="domain" description="PUM-HD" evidence="5">
    <location>
        <begin position="1"/>
        <end position="123"/>
    </location>
</feature>
<protein>
    <submittedName>
        <fullName evidence="6">Pumilio 5-like</fullName>
    </submittedName>
</protein>
<feature type="repeat" description="Pumilio" evidence="4">
    <location>
        <begin position="52"/>
        <end position="88"/>
    </location>
</feature>
<dbReference type="PROSITE" id="PS50302">
    <property type="entry name" value="PUM"/>
    <property type="match status" value="2"/>
</dbReference>
<evidence type="ECO:0000256" key="1">
    <source>
        <dbReference type="ARBA" id="ARBA00022737"/>
    </source>
</evidence>
<organism evidence="6 7">
    <name type="scientific">Trifolium medium</name>
    <dbReference type="NCBI Taxonomy" id="97028"/>
    <lineage>
        <taxon>Eukaryota</taxon>
        <taxon>Viridiplantae</taxon>
        <taxon>Streptophyta</taxon>
        <taxon>Embryophyta</taxon>
        <taxon>Tracheophyta</taxon>
        <taxon>Spermatophyta</taxon>
        <taxon>Magnoliopsida</taxon>
        <taxon>eudicotyledons</taxon>
        <taxon>Gunneridae</taxon>
        <taxon>Pentapetalae</taxon>
        <taxon>rosids</taxon>
        <taxon>fabids</taxon>
        <taxon>Fabales</taxon>
        <taxon>Fabaceae</taxon>
        <taxon>Papilionoideae</taxon>
        <taxon>50 kb inversion clade</taxon>
        <taxon>NPAAA clade</taxon>
        <taxon>Hologalegina</taxon>
        <taxon>IRL clade</taxon>
        <taxon>Trifolieae</taxon>
        <taxon>Trifolium</taxon>
    </lineage>
</organism>
<evidence type="ECO:0000313" key="6">
    <source>
        <dbReference type="EMBL" id="MCH87765.1"/>
    </source>
</evidence>
<name>A0A392ML02_9FABA</name>
<comment type="caution">
    <text evidence="6">The sequence shown here is derived from an EMBL/GenBank/DDBJ whole genome shotgun (WGS) entry which is preliminary data.</text>
</comment>
<dbReference type="SMART" id="SM00025">
    <property type="entry name" value="Pumilio"/>
    <property type="match status" value="3"/>
</dbReference>
<dbReference type="InterPro" id="IPR016024">
    <property type="entry name" value="ARM-type_fold"/>
</dbReference>
<dbReference type="SUPFAM" id="SSF48371">
    <property type="entry name" value="ARM repeat"/>
    <property type="match status" value="1"/>
</dbReference>
<dbReference type="GO" id="GO:0005737">
    <property type="term" value="C:cytoplasm"/>
    <property type="evidence" value="ECO:0007669"/>
    <property type="project" value="TreeGrafter"/>
</dbReference>
<evidence type="ECO:0000313" key="7">
    <source>
        <dbReference type="Proteomes" id="UP000265520"/>
    </source>
</evidence>
<dbReference type="InterPro" id="IPR001313">
    <property type="entry name" value="Pumilio_RNA-bd_rpt"/>
</dbReference>
<dbReference type="Pfam" id="PF00806">
    <property type="entry name" value="PUF"/>
    <property type="match status" value="4"/>
</dbReference>
<dbReference type="GO" id="GO:0006417">
    <property type="term" value="P:regulation of translation"/>
    <property type="evidence" value="ECO:0007669"/>
    <property type="project" value="UniProtKB-KW"/>
</dbReference>
<dbReference type="InterPro" id="IPR033133">
    <property type="entry name" value="PUM-HD"/>
</dbReference>
<feature type="non-terminal residue" evidence="6">
    <location>
        <position position="1"/>
    </location>
</feature>
<evidence type="ECO:0000256" key="2">
    <source>
        <dbReference type="ARBA" id="ARBA00022845"/>
    </source>
</evidence>
<dbReference type="PANTHER" id="PTHR12537:SF119">
    <property type="entry name" value="PUMILIO HOMOLOG 6, CHLOROPLASTIC"/>
    <property type="match status" value="1"/>
</dbReference>